<dbReference type="SUPFAM" id="SSF46955">
    <property type="entry name" value="Putative DNA-binding domain"/>
    <property type="match status" value="1"/>
</dbReference>
<protein>
    <submittedName>
        <fullName evidence="5">MerR family transcriptional regulator</fullName>
    </submittedName>
</protein>
<dbReference type="PANTHER" id="PTHR30204:SF96">
    <property type="entry name" value="CHROMOSOME-ANCHORING PROTEIN RACA"/>
    <property type="match status" value="1"/>
</dbReference>
<reference evidence="6" key="1">
    <citation type="journal article" date="2019" name="Int. J. Syst. Evol. Microbiol.">
        <title>The Global Catalogue of Microorganisms (GCM) 10K type strain sequencing project: providing services to taxonomists for standard genome sequencing and annotation.</title>
        <authorList>
            <consortium name="The Broad Institute Genomics Platform"/>
            <consortium name="The Broad Institute Genome Sequencing Center for Infectious Disease"/>
            <person name="Wu L."/>
            <person name="Ma J."/>
        </authorList>
    </citation>
    <scope>NUCLEOTIDE SEQUENCE [LARGE SCALE GENOMIC DNA]</scope>
    <source>
        <strain evidence="6">JCM 17938</strain>
    </source>
</reference>
<accession>A0ABP8THJ4</accession>
<keyword evidence="1" id="KW-0238">DNA-binding</keyword>
<evidence type="ECO:0000256" key="1">
    <source>
        <dbReference type="ARBA" id="ARBA00023125"/>
    </source>
</evidence>
<gene>
    <name evidence="5" type="ORF">GCM10023195_24660</name>
</gene>
<dbReference type="PROSITE" id="PS50937">
    <property type="entry name" value="HTH_MERR_2"/>
    <property type="match status" value="1"/>
</dbReference>
<dbReference type="InterPro" id="IPR009061">
    <property type="entry name" value="DNA-bd_dom_put_sf"/>
</dbReference>
<evidence type="ECO:0000259" key="4">
    <source>
        <dbReference type="PROSITE" id="PS50937"/>
    </source>
</evidence>
<dbReference type="PROSITE" id="PS00552">
    <property type="entry name" value="HTH_MERR_1"/>
    <property type="match status" value="1"/>
</dbReference>
<evidence type="ECO:0000256" key="3">
    <source>
        <dbReference type="SAM" id="MobiDB-lite"/>
    </source>
</evidence>
<feature type="domain" description="HTH merR-type" evidence="4">
    <location>
        <begin position="10"/>
        <end position="78"/>
    </location>
</feature>
<dbReference type="Proteomes" id="UP001500212">
    <property type="component" value="Unassembled WGS sequence"/>
</dbReference>
<name>A0ABP8THJ4_9ACTN</name>
<dbReference type="PRINTS" id="PR00040">
    <property type="entry name" value="HTHMERR"/>
</dbReference>
<feature type="compositionally biased region" description="Basic and acidic residues" evidence="3">
    <location>
        <begin position="155"/>
        <end position="164"/>
    </location>
</feature>
<sequence>MTPHADTGRTLAVGELARLTGLTVRTLHHYDRLGLLSPARDSAGRRCYGPPEVRRLHRILALRGFGLSLAEIAEVLDGAGTDLRALLRRQLEQTEERIAAAERLRRTLLAVIDASARNDEGAGPSVEELVELIEVMMTMDRKLTREEFEDMNRRRQEAMDRLSPEEIAGLQRRRAEAASRLSPEELEEMSRRRRALLPDGVDVADES</sequence>
<dbReference type="RefSeq" id="WP_345353067.1">
    <property type="nucleotide sequence ID" value="NZ_BAABHJ010000005.1"/>
</dbReference>
<keyword evidence="6" id="KW-1185">Reference proteome</keyword>
<organism evidence="5 6">
    <name type="scientific">Actinoallomurus liliacearum</name>
    <dbReference type="NCBI Taxonomy" id="1080073"/>
    <lineage>
        <taxon>Bacteria</taxon>
        <taxon>Bacillati</taxon>
        <taxon>Actinomycetota</taxon>
        <taxon>Actinomycetes</taxon>
        <taxon>Streptosporangiales</taxon>
        <taxon>Thermomonosporaceae</taxon>
        <taxon>Actinoallomurus</taxon>
    </lineage>
</organism>
<dbReference type="CDD" id="cd01106">
    <property type="entry name" value="HTH_TipAL-Mta"/>
    <property type="match status" value="1"/>
</dbReference>
<dbReference type="Gene3D" id="1.10.1660.10">
    <property type="match status" value="1"/>
</dbReference>
<dbReference type="EMBL" id="BAABHJ010000005">
    <property type="protein sequence ID" value="GAA4606726.1"/>
    <property type="molecule type" value="Genomic_DNA"/>
</dbReference>
<comment type="caution">
    <text evidence="5">The sequence shown here is derived from an EMBL/GenBank/DDBJ whole genome shotgun (WGS) entry which is preliminary data.</text>
</comment>
<dbReference type="InterPro" id="IPR000551">
    <property type="entry name" value="MerR-type_HTH_dom"/>
</dbReference>
<evidence type="ECO:0000313" key="5">
    <source>
        <dbReference type="EMBL" id="GAA4606726.1"/>
    </source>
</evidence>
<keyword evidence="2" id="KW-0175">Coiled coil</keyword>
<evidence type="ECO:0000313" key="6">
    <source>
        <dbReference type="Proteomes" id="UP001500212"/>
    </source>
</evidence>
<dbReference type="InterPro" id="IPR047057">
    <property type="entry name" value="MerR_fam"/>
</dbReference>
<feature type="coiled-coil region" evidence="2">
    <location>
        <begin position="84"/>
        <end position="111"/>
    </location>
</feature>
<feature type="region of interest" description="Disordered" evidence="3">
    <location>
        <begin position="155"/>
        <end position="207"/>
    </location>
</feature>
<proteinExistence type="predicted"/>
<dbReference type="SMART" id="SM00422">
    <property type="entry name" value="HTH_MERR"/>
    <property type="match status" value="1"/>
</dbReference>
<dbReference type="Pfam" id="PF13411">
    <property type="entry name" value="MerR_1"/>
    <property type="match status" value="1"/>
</dbReference>
<dbReference type="PANTHER" id="PTHR30204">
    <property type="entry name" value="REDOX-CYCLING DRUG-SENSING TRANSCRIPTIONAL ACTIVATOR SOXR"/>
    <property type="match status" value="1"/>
</dbReference>
<evidence type="ECO:0000256" key="2">
    <source>
        <dbReference type="SAM" id="Coils"/>
    </source>
</evidence>